<keyword evidence="4" id="KW-1185">Reference proteome</keyword>
<accession>M2T1D5</accession>
<dbReference type="Proteomes" id="UP000016936">
    <property type="component" value="Unassembled WGS sequence"/>
</dbReference>
<dbReference type="HOGENOM" id="CLU_2941562_0_0_1"/>
<evidence type="ECO:0000313" key="4">
    <source>
        <dbReference type="Proteomes" id="UP000016936"/>
    </source>
</evidence>
<dbReference type="AlphaFoldDB" id="M2T1D5"/>
<organism evidence="3 4">
    <name type="scientific">Cochliobolus heterostrophus (strain C5 / ATCC 48332 / race O)</name>
    <name type="common">Southern corn leaf blight fungus</name>
    <name type="synonym">Bipolaris maydis</name>
    <dbReference type="NCBI Taxonomy" id="701091"/>
    <lineage>
        <taxon>Eukaryota</taxon>
        <taxon>Fungi</taxon>
        <taxon>Dikarya</taxon>
        <taxon>Ascomycota</taxon>
        <taxon>Pezizomycotina</taxon>
        <taxon>Dothideomycetes</taxon>
        <taxon>Pleosporomycetidae</taxon>
        <taxon>Pleosporales</taxon>
        <taxon>Pleosporineae</taxon>
        <taxon>Pleosporaceae</taxon>
        <taxon>Bipolaris</taxon>
    </lineage>
</organism>
<evidence type="ECO:0000313" key="3">
    <source>
        <dbReference type="EMBL" id="EMD91390.1"/>
    </source>
</evidence>
<dbReference type="EMBL" id="KB445576">
    <property type="protein sequence ID" value="EMD91390.1"/>
    <property type="molecule type" value="Genomic_DNA"/>
</dbReference>
<gene>
    <name evidence="3" type="ORF">COCHEDRAFT_1021419</name>
</gene>
<protein>
    <recommendedName>
        <fullName evidence="5">Secreted protein</fullName>
    </recommendedName>
</protein>
<proteinExistence type="predicted"/>
<reference evidence="3 4" key="1">
    <citation type="journal article" date="2012" name="PLoS Pathog.">
        <title>Diverse lifestyles and strategies of plant pathogenesis encoded in the genomes of eighteen Dothideomycetes fungi.</title>
        <authorList>
            <person name="Ohm R.A."/>
            <person name="Feau N."/>
            <person name="Henrissat B."/>
            <person name="Schoch C.L."/>
            <person name="Horwitz B.A."/>
            <person name="Barry K.W."/>
            <person name="Condon B.J."/>
            <person name="Copeland A.C."/>
            <person name="Dhillon B."/>
            <person name="Glaser F."/>
            <person name="Hesse C.N."/>
            <person name="Kosti I."/>
            <person name="LaButti K."/>
            <person name="Lindquist E.A."/>
            <person name="Lucas S."/>
            <person name="Salamov A.A."/>
            <person name="Bradshaw R.E."/>
            <person name="Ciuffetti L."/>
            <person name="Hamelin R.C."/>
            <person name="Kema G.H.J."/>
            <person name="Lawrence C."/>
            <person name="Scott J.A."/>
            <person name="Spatafora J.W."/>
            <person name="Turgeon B.G."/>
            <person name="de Wit P.J.G.M."/>
            <person name="Zhong S."/>
            <person name="Goodwin S.B."/>
            <person name="Grigoriev I.V."/>
        </authorList>
    </citation>
    <scope>NUCLEOTIDE SEQUENCE [LARGE SCALE GENOMIC DNA]</scope>
    <source>
        <strain evidence="4">C5 / ATCC 48332 / race O</strain>
    </source>
</reference>
<name>M2T1D5_COCH5</name>
<sequence length="60" mass="5914">MSLLLEPSLVSFGSAALVAATAAAEDDDWVKGGAEVNAGGESSSGDSRDLLRSSASSDGK</sequence>
<evidence type="ECO:0000256" key="2">
    <source>
        <dbReference type="SAM" id="SignalP"/>
    </source>
</evidence>
<keyword evidence="2" id="KW-0732">Signal</keyword>
<evidence type="ECO:0000256" key="1">
    <source>
        <dbReference type="SAM" id="MobiDB-lite"/>
    </source>
</evidence>
<feature type="region of interest" description="Disordered" evidence="1">
    <location>
        <begin position="32"/>
        <end position="60"/>
    </location>
</feature>
<reference evidence="4" key="2">
    <citation type="journal article" date="2013" name="PLoS Genet.">
        <title>Comparative genome structure, secondary metabolite, and effector coding capacity across Cochliobolus pathogens.</title>
        <authorList>
            <person name="Condon B.J."/>
            <person name="Leng Y."/>
            <person name="Wu D."/>
            <person name="Bushley K.E."/>
            <person name="Ohm R.A."/>
            <person name="Otillar R."/>
            <person name="Martin J."/>
            <person name="Schackwitz W."/>
            <person name="Grimwood J."/>
            <person name="MohdZainudin N."/>
            <person name="Xue C."/>
            <person name="Wang R."/>
            <person name="Manning V.A."/>
            <person name="Dhillon B."/>
            <person name="Tu Z.J."/>
            <person name="Steffenson B.J."/>
            <person name="Salamov A."/>
            <person name="Sun H."/>
            <person name="Lowry S."/>
            <person name="LaButti K."/>
            <person name="Han J."/>
            <person name="Copeland A."/>
            <person name="Lindquist E."/>
            <person name="Barry K."/>
            <person name="Schmutz J."/>
            <person name="Baker S.E."/>
            <person name="Ciuffetti L.M."/>
            <person name="Grigoriev I.V."/>
            <person name="Zhong S."/>
            <person name="Turgeon B.G."/>
        </authorList>
    </citation>
    <scope>NUCLEOTIDE SEQUENCE [LARGE SCALE GENOMIC DNA]</scope>
    <source>
        <strain evidence="4">C5 / ATCC 48332 / race O</strain>
    </source>
</reference>
<evidence type="ECO:0008006" key="5">
    <source>
        <dbReference type="Google" id="ProtNLM"/>
    </source>
</evidence>
<feature type="signal peptide" evidence="2">
    <location>
        <begin position="1"/>
        <end position="23"/>
    </location>
</feature>
<feature type="chain" id="PRO_5004026165" description="Secreted protein" evidence="2">
    <location>
        <begin position="24"/>
        <end position="60"/>
    </location>
</feature>